<dbReference type="Gene3D" id="1.10.10.60">
    <property type="entry name" value="Homeodomain-like"/>
    <property type="match status" value="1"/>
</dbReference>
<dbReference type="InterPro" id="IPR032448">
    <property type="entry name" value="SWIRM-assoc"/>
</dbReference>
<comment type="similarity">
    <text evidence="6">Belongs to the SMARCC family.</text>
</comment>
<dbReference type="InterPro" id="IPR032450">
    <property type="entry name" value="SMARCC_N"/>
</dbReference>
<name>A0AAE1F1E1_PETCI</name>
<dbReference type="Pfam" id="PF00249">
    <property type="entry name" value="Myb_DNA-binding"/>
    <property type="match status" value="1"/>
</dbReference>
<keyword evidence="4" id="KW-0804">Transcription</keyword>
<dbReference type="PROSITE" id="PS51293">
    <property type="entry name" value="SANT"/>
    <property type="match status" value="1"/>
</dbReference>
<keyword evidence="3" id="KW-0805">Transcription regulation</keyword>
<evidence type="ECO:0000256" key="4">
    <source>
        <dbReference type="ARBA" id="ARBA00023163"/>
    </source>
</evidence>
<evidence type="ECO:0000313" key="14">
    <source>
        <dbReference type="Proteomes" id="UP001286313"/>
    </source>
</evidence>
<protein>
    <recommendedName>
        <fullName evidence="15">SWI/SNF complex subunit SMARCC2</fullName>
    </recommendedName>
</protein>
<dbReference type="FunFam" id="1.10.10.60:FF:000014">
    <property type="entry name" value="SWI/SNF complex subunit SMARCC2 isoform C"/>
    <property type="match status" value="1"/>
</dbReference>
<dbReference type="InterPro" id="IPR007526">
    <property type="entry name" value="SWIRM"/>
</dbReference>
<dbReference type="FunFam" id="1.10.10.10:FF:000020">
    <property type="entry name" value="SWI/SNF complex subunit SMARCC2 isoform c"/>
    <property type="match status" value="1"/>
</dbReference>
<evidence type="ECO:0000256" key="5">
    <source>
        <dbReference type="ARBA" id="ARBA00023242"/>
    </source>
</evidence>
<dbReference type="PANTHER" id="PTHR15381:SF1">
    <property type="entry name" value="CHONDROITIN SULFATE PROTEOGLYCAN 5"/>
    <property type="match status" value="1"/>
</dbReference>
<feature type="compositionally biased region" description="Basic and acidic residues" evidence="8">
    <location>
        <begin position="744"/>
        <end position="846"/>
    </location>
</feature>
<dbReference type="GO" id="GO:0006355">
    <property type="term" value="P:regulation of DNA-templated transcription"/>
    <property type="evidence" value="ECO:0007669"/>
    <property type="project" value="UniProtKB-ARBA"/>
</dbReference>
<dbReference type="InterPro" id="IPR036420">
    <property type="entry name" value="BRCT_dom_sf"/>
</dbReference>
<feature type="region of interest" description="Disordered" evidence="8">
    <location>
        <begin position="734"/>
        <end position="846"/>
    </location>
</feature>
<dbReference type="GO" id="GO:0048858">
    <property type="term" value="P:cell projection morphogenesis"/>
    <property type="evidence" value="ECO:0007669"/>
    <property type="project" value="TreeGrafter"/>
</dbReference>
<dbReference type="PANTHER" id="PTHR15381">
    <property type="entry name" value="CHONDROITIN SULFATE PROTEOGLYCAN 5 -RELATED"/>
    <property type="match status" value="1"/>
</dbReference>
<dbReference type="EMBL" id="JAWQEG010003542">
    <property type="protein sequence ID" value="KAK3865650.1"/>
    <property type="molecule type" value="Genomic_DNA"/>
</dbReference>
<dbReference type="PROSITE" id="PS50934">
    <property type="entry name" value="SWIRM"/>
    <property type="match status" value="1"/>
</dbReference>
<keyword evidence="7" id="KW-0175">Coiled coil</keyword>
<dbReference type="InterPro" id="IPR001005">
    <property type="entry name" value="SANT/Myb"/>
</dbReference>
<comment type="caution">
    <text evidence="13">The sequence shown here is derived from an EMBL/GenBank/DDBJ whole genome shotgun (WGS) entry which is preliminary data.</text>
</comment>
<dbReference type="InterPro" id="IPR049898">
    <property type="entry name" value="MARR_BRCT_CHROMO"/>
</dbReference>
<evidence type="ECO:0000259" key="10">
    <source>
        <dbReference type="PROSITE" id="PS50934"/>
    </source>
</evidence>
<sequence length="963" mass="108509">MAINPRKDGGPNAKFYESTETVSQFESVKTWLMKNAKKHVQADPPNNKGLAQLVVQLLQFMEDNFGPKVAKTPMTKLPMKCFLDFKTGGGLCHILSTVYKFKSDQGWRRFDFQSPSRKDANIELFREIEKSLVANKCWTKPTVYIQTEVEKELRTELKEIVIRHNSKIVEEEEEASHVVYDEQDPLDDEFARAVMRRDRQTLFHFYYMPDSYDSWATGVELDYDPPDSPQFFDGQWKVCANWLQDLESYNEWMNEEDYEVDENGMKKKHRSCLSVDDTMGLSDPDKKKKNAKKRPRSPPSPKTKRKGTRTTATPGKPVKKTKVEGGSSSGVGTGSGSIVGEDEDLTRDMEDPTPEPAVTEVSAGSKVQPSKGGNYMDLDEEGTEKSDKIEGPSVPESEDTATDQTHHIIVPSYAAWFDYNAIHAIEKRGLPEFFNGKNKSKTPEIYLAYRNFMIDTYRLNPTEYLTSTACRRNLAGDVCAVMRVHAFLEQWGLINFQVDADARPTPMGPPPTSHFHVLADTPAGLQSINPPKVNQPSAAKHLMDFEKKPVIDKKPPDFIGTDFGLKLDQYSKKTGALKNKSAASQAREWTEQETLLLLEALEMYKDDWNKVCEHVGTRTQDECILQFLRLPIEDPYLEDSEVGTPSPVSSMGPLAFQPIPFSKAGNPIMSTVAFLASVVDPRIAASAAKAAMDEFCRIKDEVPAALLDSHIKNVADHAATNEGKVDPIAGLAKSGIAGTEPEGEEKKEGEESEKDKEEAKKDSAEKKDEAEKKEEGEKEKKDEAMEVDKQEEKTPEDKEKEKKEGSEEEESKKEDKEEISKEEKKEEISPEEKKLDAEKERLRKDASVQQAASAALGSAAVKAKHLAAVEERKIKSLVALLVETQMKKLEIKLRHFEELETIMDRERESLELQRQQLLQERQQFHLEQLKAAEMRARQHALHQLTQGASPAHSPAPTMTQVHQ</sequence>
<accession>A0AAE1F1E1</accession>
<gene>
    <name evidence="13" type="ORF">Pcinc_028760</name>
</gene>
<feature type="domain" description="Chromo" evidence="12">
    <location>
        <begin position="1"/>
        <end position="275"/>
    </location>
</feature>
<evidence type="ECO:0000256" key="2">
    <source>
        <dbReference type="ARBA" id="ARBA00022853"/>
    </source>
</evidence>
<evidence type="ECO:0000256" key="6">
    <source>
        <dbReference type="ARBA" id="ARBA00049655"/>
    </source>
</evidence>
<dbReference type="SUPFAM" id="SSF52113">
    <property type="entry name" value="BRCT domain"/>
    <property type="match status" value="1"/>
</dbReference>
<feature type="domain" description="SANT" evidence="11">
    <location>
        <begin position="584"/>
        <end position="635"/>
    </location>
</feature>
<feature type="compositionally biased region" description="Gly residues" evidence="8">
    <location>
        <begin position="327"/>
        <end position="337"/>
    </location>
</feature>
<feature type="compositionally biased region" description="Basic residues" evidence="8">
    <location>
        <begin position="287"/>
        <end position="308"/>
    </location>
</feature>
<dbReference type="Gene3D" id="1.10.10.10">
    <property type="entry name" value="Winged helix-like DNA-binding domain superfamily/Winged helix DNA-binding domain"/>
    <property type="match status" value="1"/>
</dbReference>
<dbReference type="Pfam" id="PF16498">
    <property type="entry name" value="SWIRM-assoc_3"/>
    <property type="match status" value="1"/>
</dbReference>
<proteinExistence type="inferred from homology"/>
<dbReference type="InterPro" id="IPR032451">
    <property type="entry name" value="SMARCC_C"/>
</dbReference>
<reference evidence="13" key="1">
    <citation type="submission" date="2023-10" db="EMBL/GenBank/DDBJ databases">
        <title>Genome assemblies of two species of porcelain crab, Petrolisthes cinctipes and Petrolisthes manimaculis (Anomura: Porcellanidae).</title>
        <authorList>
            <person name="Angst P."/>
        </authorList>
    </citation>
    <scope>NUCLEOTIDE SEQUENCE</scope>
    <source>
        <strain evidence="13">PB745_01</strain>
        <tissue evidence="13">Gill</tissue>
    </source>
</reference>
<evidence type="ECO:0000313" key="13">
    <source>
        <dbReference type="EMBL" id="KAK3865650.1"/>
    </source>
</evidence>
<dbReference type="SUPFAM" id="SSF46689">
    <property type="entry name" value="Homeodomain-like"/>
    <property type="match status" value="2"/>
</dbReference>
<feature type="coiled-coil region" evidence="7">
    <location>
        <begin position="896"/>
        <end position="927"/>
    </location>
</feature>
<evidence type="ECO:0000259" key="12">
    <source>
        <dbReference type="PROSITE" id="PS52032"/>
    </source>
</evidence>
<dbReference type="InterPro" id="IPR036388">
    <property type="entry name" value="WH-like_DNA-bd_sf"/>
</dbReference>
<dbReference type="InterPro" id="IPR017884">
    <property type="entry name" value="SANT_dom"/>
</dbReference>
<comment type="subcellular location">
    <subcellularLocation>
        <location evidence="1">Nucleus</location>
    </subcellularLocation>
</comment>
<evidence type="ECO:0000256" key="8">
    <source>
        <dbReference type="SAM" id="MobiDB-lite"/>
    </source>
</evidence>
<dbReference type="PROSITE" id="PS52032">
    <property type="entry name" value="MARR_BRCT_CHROMO"/>
    <property type="match status" value="1"/>
</dbReference>
<feature type="domain" description="Myb-like" evidence="9">
    <location>
        <begin position="581"/>
        <end position="631"/>
    </location>
</feature>
<dbReference type="Pfam" id="PF04433">
    <property type="entry name" value="SWIRM"/>
    <property type="match status" value="1"/>
</dbReference>
<evidence type="ECO:0000256" key="7">
    <source>
        <dbReference type="SAM" id="Coils"/>
    </source>
</evidence>
<dbReference type="Proteomes" id="UP001286313">
    <property type="component" value="Unassembled WGS sequence"/>
</dbReference>
<dbReference type="Pfam" id="PF16495">
    <property type="entry name" value="SWIRM-assoc_1"/>
    <property type="match status" value="1"/>
</dbReference>
<evidence type="ECO:0000259" key="11">
    <source>
        <dbReference type="PROSITE" id="PS51293"/>
    </source>
</evidence>
<dbReference type="Pfam" id="PF16496">
    <property type="entry name" value="SWIRM-assoc_2"/>
    <property type="match status" value="1"/>
</dbReference>
<keyword evidence="14" id="KW-1185">Reference proteome</keyword>
<dbReference type="GO" id="GO:0016514">
    <property type="term" value="C:SWI/SNF complex"/>
    <property type="evidence" value="ECO:0007669"/>
    <property type="project" value="UniProtKB-ARBA"/>
</dbReference>
<evidence type="ECO:0000256" key="3">
    <source>
        <dbReference type="ARBA" id="ARBA00023015"/>
    </source>
</evidence>
<evidence type="ECO:0000256" key="1">
    <source>
        <dbReference type="ARBA" id="ARBA00004123"/>
    </source>
</evidence>
<evidence type="ECO:0000259" key="9">
    <source>
        <dbReference type="PROSITE" id="PS50090"/>
    </source>
</evidence>
<keyword evidence="2" id="KW-0156">Chromatin regulator</keyword>
<dbReference type="GO" id="GO:0006325">
    <property type="term" value="P:chromatin organization"/>
    <property type="evidence" value="ECO:0007669"/>
    <property type="project" value="UniProtKB-KW"/>
</dbReference>
<feature type="region of interest" description="Disordered" evidence="8">
    <location>
        <begin position="261"/>
        <end position="402"/>
    </location>
</feature>
<dbReference type="AlphaFoldDB" id="A0AAE1F1E1"/>
<dbReference type="GO" id="GO:0045202">
    <property type="term" value="C:synapse"/>
    <property type="evidence" value="ECO:0007669"/>
    <property type="project" value="TreeGrafter"/>
</dbReference>
<dbReference type="SMART" id="SM00717">
    <property type="entry name" value="SANT"/>
    <property type="match status" value="1"/>
</dbReference>
<organism evidence="13 14">
    <name type="scientific">Petrolisthes cinctipes</name>
    <name type="common">Flat porcelain crab</name>
    <dbReference type="NCBI Taxonomy" id="88211"/>
    <lineage>
        <taxon>Eukaryota</taxon>
        <taxon>Metazoa</taxon>
        <taxon>Ecdysozoa</taxon>
        <taxon>Arthropoda</taxon>
        <taxon>Crustacea</taxon>
        <taxon>Multicrustacea</taxon>
        <taxon>Malacostraca</taxon>
        <taxon>Eumalacostraca</taxon>
        <taxon>Eucarida</taxon>
        <taxon>Decapoda</taxon>
        <taxon>Pleocyemata</taxon>
        <taxon>Anomura</taxon>
        <taxon>Galatheoidea</taxon>
        <taxon>Porcellanidae</taxon>
        <taxon>Petrolisthes</taxon>
    </lineage>
</organism>
<dbReference type="PROSITE" id="PS50090">
    <property type="entry name" value="MYB_LIKE"/>
    <property type="match status" value="1"/>
</dbReference>
<evidence type="ECO:0008006" key="15">
    <source>
        <dbReference type="Google" id="ProtNLM"/>
    </source>
</evidence>
<feature type="domain" description="SWIRM" evidence="10">
    <location>
        <begin position="408"/>
        <end position="505"/>
    </location>
</feature>
<feature type="region of interest" description="Disordered" evidence="8">
    <location>
        <begin position="937"/>
        <end position="963"/>
    </location>
</feature>
<keyword evidence="5" id="KW-0539">Nucleus</keyword>
<dbReference type="InterPro" id="IPR009057">
    <property type="entry name" value="Homeodomain-like_sf"/>
</dbReference>